<dbReference type="InterPro" id="IPR030678">
    <property type="entry name" value="Peptide/Ni-bd"/>
</dbReference>
<dbReference type="Gene3D" id="3.90.76.10">
    <property type="entry name" value="Dipeptide-binding Protein, Domain 1"/>
    <property type="match status" value="1"/>
</dbReference>
<dbReference type="RefSeq" id="WP_250141652.1">
    <property type="nucleotide sequence ID" value="NZ_JALIQP010000004.1"/>
</dbReference>
<keyword evidence="2" id="KW-0813">Transport</keyword>
<keyword evidence="3" id="KW-0732">Signal</keyword>
<dbReference type="Gene3D" id="3.10.105.10">
    <property type="entry name" value="Dipeptide-binding Protein, Domain 3"/>
    <property type="match status" value="1"/>
</dbReference>
<dbReference type="EMBL" id="JBHSFA010000005">
    <property type="protein sequence ID" value="MFC4542252.1"/>
    <property type="molecule type" value="Genomic_DNA"/>
</dbReference>
<sequence>MQGADKPTLDRRTVLKLSGAAGVTSLGAIAGCLDDPTSDEDGETDEIVITQGQFIETPDPNDHITGPYFNIFDQIYEPLFNVTPDLDIESRVVTDWEPTGDGSTELTIRDDVQFHNGEDLVASDVAFTFQRMIDDEVGPISDQAAGLGAIEGAEAIDETTVRVDYGDAAPSLAEYQFGNYGRVVKEDWVGEQETQEGAIIGDSADAFNGTGPYQVVEYEPGVEIVLEPFDDYWGDEATFNTVTFNEDTESSGRVSALQAGETDLVDNVLPDDVSTVDEADGIEIRNETSLRSIFLVMKNGVEPFDSQEFRQAMNYAVDNQGIIESILGGFGEPMTQMHSEGIFGYNPDLDPYEQDLDEAESLVEESGYAGAEITLHAPEGRYLNDASVAQTAADHIDQLENVDCEVNLRPFPEISDGASQPYDDDGIPFFLIGWGVITGDADYAIDPWINPDHPLETFRDEDAFATLEESKAESDSDAREELLQELNADLRDKAPFVFLHSQDSIYGVNQDLDWEPRRDETIYLWDME</sequence>
<dbReference type="AlphaFoldDB" id="A0ABD5PNT2"/>
<keyword evidence="6" id="KW-1185">Reference proteome</keyword>
<comment type="caution">
    <text evidence="5">The sequence shown here is derived from an EMBL/GenBank/DDBJ whole genome shotgun (WGS) entry which is preliminary data.</text>
</comment>
<dbReference type="SUPFAM" id="SSF53850">
    <property type="entry name" value="Periplasmic binding protein-like II"/>
    <property type="match status" value="1"/>
</dbReference>
<dbReference type="Pfam" id="PF00496">
    <property type="entry name" value="SBP_bac_5"/>
    <property type="match status" value="1"/>
</dbReference>
<evidence type="ECO:0000256" key="2">
    <source>
        <dbReference type="ARBA" id="ARBA00022448"/>
    </source>
</evidence>
<feature type="domain" description="Solute-binding protein family 5" evidence="4">
    <location>
        <begin position="89"/>
        <end position="450"/>
    </location>
</feature>
<evidence type="ECO:0000313" key="6">
    <source>
        <dbReference type="Proteomes" id="UP001595898"/>
    </source>
</evidence>
<gene>
    <name evidence="5" type="ORF">ACFO5R_09960</name>
</gene>
<dbReference type="Gene3D" id="3.40.190.10">
    <property type="entry name" value="Periplasmic binding protein-like II"/>
    <property type="match status" value="1"/>
</dbReference>
<dbReference type="PANTHER" id="PTHR30290">
    <property type="entry name" value="PERIPLASMIC BINDING COMPONENT OF ABC TRANSPORTER"/>
    <property type="match status" value="1"/>
</dbReference>
<evidence type="ECO:0000259" key="4">
    <source>
        <dbReference type="Pfam" id="PF00496"/>
    </source>
</evidence>
<dbReference type="PANTHER" id="PTHR30290:SF9">
    <property type="entry name" value="OLIGOPEPTIDE-BINDING PROTEIN APPA"/>
    <property type="match status" value="1"/>
</dbReference>
<dbReference type="InterPro" id="IPR039424">
    <property type="entry name" value="SBP_5"/>
</dbReference>
<dbReference type="GO" id="GO:0042597">
    <property type="term" value="C:periplasmic space"/>
    <property type="evidence" value="ECO:0007669"/>
    <property type="project" value="UniProtKB-ARBA"/>
</dbReference>
<evidence type="ECO:0000313" key="5">
    <source>
        <dbReference type="EMBL" id="MFC4542252.1"/>
    </source>
</evidence>
<dbReference type="InterPro" id="IPR000914">
    <property type="entry name" value="SBP_5_dom"/>
</dbReference>
<name>A0ABD5PNT2_9EURY</name>
<dbReference type="PIRSF" id="PIRSF002741">
    <property type="entry name" value="MppA"/>
    <property type="match status" value="1"/>
</dbReference>
<evidence type="ECO:0000256" key="3">
    <source>
        <dbReference type="ARBA" id="ARBA00022729"/>
    </source>
</evidence>
<accession>A0ABD5PNT2</accession>
<dbReference type="Proteomes" id="UP001595898">
    <property type="component" value="Unassembled WGS sequence"/>
</dbReference>
<reference evidence="5 6" key="1">
    <citation type="journal article" date="2019" name="Int. J. Syst. Evol. Microbiol.">
        <title>The Global Catalogue of Microorganisms (GCM) 10K type strain sequencing project: providing services to taxonomists for standard genome sequencing and annotation.</title>
        <authorList>
            <consortium name="The Broad Institute Genomics Platform"/>
            <consortium name="The Broad Institute Genome Sequencing Center for Infectious Disease"/>
            <person name="Wu L."/>
            <person name="Ma J."/>
        </authorList>
    </citation>
    <scope>NUCLEOTIDE SEQUENCE [LARGE SCALE GENOMIC DNA]</scope>
    <source>
        <strain evidence="5 6">WLHS5</strain>
    </source>
</reference>
<evidence type="ECO:0000256" key="1">
    <source>
        <dbReference type="ARBA" id="ARBA00005695"/>
    </source>
</evidence>
<proteinExistence type="inferred from homology"/>
<dbReference type="PROSITE" id="PS51257">
    <property type="entry name" value="PROKAR_LIPOPROTEIN"/>
    <property type="match status" value="1"/>
</dbReference>
<organism evidence="5 6">
    <name type="scientific">Halosolutus amylolyticus</name>
    <dbReference type="NCBI Taxonomy" id="2932267"/>
    <lineage>
        <taxon>Archaea</taxon>
        <taxon>Methanobacteriati</taxon>
        <taxon>Methanobacteriota</taxon>
        <taxon>Stenosarchaea group</taxon>
        <taxon>Halobacteria</taxon>
        <taxon>Halobacteriales</taxon>
        <taxon>Natrialbaceae</taxon>
        <taxon>Halosolutus</taxon>
    </lineage>
</organism>
<protein>
    <submittedName>
        <fullName evidence="5">ABC transporter substrate-binding protein</fullName>
    </submittedName>
</protein>
<comment type="similarity">
    <text evidence="1">Belongs to the bacterial solute-binding protein 5 family.</text>
</comment>